<dbReference type="Pfam" id="PF02668">
    <property type="entry name" value="TauD"/>
    <property type="match status" value="1"/>
</dbReference>
<sequence length="131" mass="15543">MEPNTSRSIIELNPVTNEVEMIRWNTSDRSSFMNFSNLSTNDDNGDGGEVLPLFYKAMFKFHEILEFPKYEFWYKLKPGQCLIFDNWRLLHSRKTSFTGERRMCGAYINRDDFISRLKTLNIKRDDLLNSL</sequence>
<dbReference type="SUPFAM" id="SSF51197">
    <property type="entry name" value="Clavaminate synthase-like"/>
    <property type="match status" value="1"/>
</dbReference>
<comment type="cofactor">
    <cofactor evidence="1">
        <name>L-ascorbate</name>
        <dbReference type="ChEBI" id="CHEBI:38290"/>
    </cofactor>
</comment>
<gene>
    <name evidence="6" type="ORF">Cboi02_000681700</name>
</gene>
<dbReference type="PANTHER" id="PTHR10696:SF51">
    <property type="entry name" value="TRIMETHYLLYSINE DIOXYGENASE, MITOCHONDRIAL"/>
    <property type="match status" value="1"/>
</dbReference>
<dbReference type="InterPro" id="IPR042098">
    <property type="entry name" value="TauD-like_sf"/>
</dbReference>
<keyword evidence="7" id="KW-1185">Reference proteome</keyword>
<dbReference type="GO" id="GO:0045329">
    <property type="term" value="P:carnitine biosynthetic process"/>
    <property type="evidence" value="ECO:0007669"/>
    <property type="project" value="UniProtKB-KW"/>
</dbReference>
<evidence type="ECO:0000256" key="3">
    <source>
        <dbReference type="ARBA" id="ARBA00022873"/>
    </source>
</evidence>
<organism evidence="6 7">
    <name type="scientific">Candida boidinii</name>
    <name type="common">Yeast</name>
    <dbReference type="NCBI Taxonomy" id="5477"/>
    <lineage>
        <taxon>Eukaryota</taxon>
        <taxon>Fungi</taxon>
        <taxon>Dikarya</taxon>
        <taxon>Ascomycota</taxon>
        <taxon>Saccharomycotina</taxon>
        <taxon>Pichiomycetes</taxon>
        <taxon>Pichiales</taxon>
        <taxon>Pichiaceae</taxon>
        <taxon>Ogataea</taxon>
        <taxon>Ogataea/Candida clade</taxon>
    </lineage>
</organism>
<keyword evidence="3" id="KW-0124">Carnitine biosynthesis</keyword>
<dbReference type="AlphaFoldDB" id="A0A9W6T9A8"/>
<evidence type="ECO:0000259" key="5">
    <source>
        <dbReference type="Pfam" id="PF02668"/>
    </source>
</evidence>
<comment type="pathway">
    <text evidence="2">Amine and polyamine biosynthesis; carnitine biosynthesis.</text>
</comment>
<feature type="domain" description="TauD/TfdA-like" evidence="5">
    <location>
        <begin position="2"/>
        <end position="107"/>
    </location>
</feature>
<dbReference type="Proteomes" id="UP001165120">
    <property type="component" value="Unassembled WGS sequence"/>
</dbReference>
<evidence type="ECO:0000313" key="7">
    <source>
        <dbReference type="Proteomes" id="UP001165120"/>
    </source>
</evidence>
<dbReference type="PANTHER" id="PTHR10696">
    <property type="entry name" value="GAMMA-BUTYROBETAINE HYDROXYLASE-RELATED"/>
    <property type="match status" value="1"/>
</dbReference>
<dbReference type="EMBL" id="BSXN01005403">
    <property type="protein sequence ID" value="GME82684.1"/>
    <property type="molecule type" value="Genomic_DNA"/>
</dbReference>
<dbReference type="GO" id="GO:0016491">
    <property type="term" value="F:oxidoreductase activity"/>
    <property type="evidence" value="ECO:0007669"/>
    <property type="project" value="UniProtKB-KW"/>
</dbReference>
<dbReference type="GO" id="GO:0005739">
    <property type="term" value="C:mitochondrion"/>
    <property type="evidence" value="ECO:0007669"/>
    <property type="project" value="TreeGrafter"/>
</dbReference>
<accession>A0A9W6T9A8</accession>
<evidence type="ECO:0000313" key="6">
    <source>
        <dbReference type="EMBL" id="GME82684.1"/>
    </source>
</evidence>
<reference evidence="6" key="1">
    <citation type="submission" date="2023-04" db="EMBL/GenBank/DDBJ databases">
        <title>Candida boidinii NBRC 10035.</title>
        <authorList>
            <person name="Ichikawa N."/>
            <person name="Sato H."/>
            <person name="Tonouchi N."/>
        </authorList>
    </citation>
    <scope>NUCLEOTIDE SEQUENCE</scope>
    <source>
        <strain evidence="6">NBRC 10035</strain>
    </source>
</reference>
<keyword evidence="4" id="KW-0560">Oxidoreductase</keyword>
<dbReference type="InterPro" id="IPR003819">
    <property type="entry name" value="TauD/TfdA-like"/>
</dbReference>
<evidence type="ECO:0000256" key="4">
    <source>
        <dbReference type="ARBA" id="ARBA00023002"/>
    </source>
</evidence>
<evidence type="ECO:0000256" key="2">
    <source>
        <dbReference type="ARBA" id="ARBA00005022"/>
    </source>
</evidence>
<evidence type="ECO:0000256" key="1">
    <source>
        <dbReference type="ARBA" id="ARBA00001961"/>
    </source>
</evidence>
<proteinExistence type="predicted"/>
<dbReference type="Gene3D" id="3.60.130.10">
    <property type="entry name" value="Clavaminate synthase-like"/>
    <property type="match status" value="1"/>
</dbReference>
<dbReference type="InterPro" id="IPR050411">
    <property type="entry name" value="AlphaKG_dependent_hydroxylases"/>
</dbReference>
<name>A0A9W6T9A8_CANBO</name>
<comment type="caution">
    <text evidence="6">The sequence shown here is derived from an EMBL/GenBank/DDBJ whole genome shotgun (WGS) entry which is preliminary data.</text>
</comment>
<protein>
    <submittedName>
        <fullName evidence="6">Unnamed protein product</fullName>
    </submittedName>
</protein>